<sequence>CLFVTDYFTRTPRKLNAYRSFASVELFHFNVPEDTVVAVWNLITFKEQGGTFGDSCPDRNVTV</sequence>
<keyword evidence="8" id="KW-1185">Reference proteome</keyword>
<reference evidence="7 8" key="1">
    <citation type="submission" date="2024-05" db="EMBL/GenBank/DDBJ databases">
        <title>Genome sequencing and assembly of Indian major carp, Cirrhinus mrigala (Hamilton, 1822).</title>
        <authorList>
            <person name="Mohindra V."/>
            <person name="Chowdhury L.M."/>
            <person name="Lal K."/>
            <person name="Jena J.K."/>
        </authorList>
    </citation>
    <scope>NUCLEOTIDE SEQUENCE [LARGE SCALE GENOMIC DNA]</scope>
    <source>
        <strain evidence="7">CM1030</strain>
        <tissue evidence="7">Blood</tissue>
    </source>
</reference>
<keyword evidence="4" id="KW-0812">Transmembrane</keyword>
<evidence type="ECO:0000256" key="1">
    <source>
        <dbReference type="ARBA" id="ARBA00004651"/>
    </source>
</evidence>
<dbReference type="GO" id="GO:0005886">
    <property type="term" value="C:plasma membrane"/>
    <property type="evidence" value="ECO:0007669"/>
    <property type="project" value="UniProtKB-SubCell"/>
</dbReference>
<evidence type="ECO:0000256" key="4">
    <source>
        <dbReference type="ARBA" id="ARBA00022692"/>
    </source>
</evidence>
<dbReference type="AlphaFoldDB" id="A0ABD0R3J0"/>
<dbReference type="PANTHER" id="PTHR14319">
    <property type="entry name" value="FIVE-SPAN TRANSMEMBRANE PROTEIN M83"/>
    <property type="match status" value="1"/>
</dbReference>
<dbReference type="EMBL" id="JAMKFB020000005">
    <property type="protein sequence ID" value="KAL0192969.1"/>
    <property type="molecule type" value="Genomic_DNA"/>
</dbReference>
<organism evidence="7 8">
    <name type="scientific">Cirrhinus mrigala</name>
    <name type="common">Mrigala</name>
    <dbReference type="NCBI Taxonomy" id="683832"/>
    <lineage>
        <taxon>Eukaryota</taxon>
        <taxon>Metazoa</taxon>
        <taxon>Chordata</taxon>
        <taxon>Craniata</taxon>
        <taxon>Vertebrata</taxon>
        <taxon>Euteleostomi</taxon>
        <taxon>Actinopterygii</taxon>
        <taxon>Neopterygii</taxon>
        <taxon>Teleostei</taxon>
        <taxon>Ostariophysi</taxon>
        <taxon>Cypriniformes</taxon>
        <taxon>Cyprinidae</taxon>
        <taxon>Labeoninae</taxon>
        <taxon>Labeonini</taxon>
        <taxon>Cirrhinus</taxon>
    </lineage>
</organism>
<gene>
    <name evidence="7" type="ORF">M9458_011265</name>
</gene>
<accession>A0ABD0R3J0</accession>
<name>A0ABD0R3J0_CIRMR</name>
<protein>
    <submittedName>
        <fullName evidence="7">Uncharacterized protein</fullName>
    </submittedName>
</protein>
<dbReference type="Proteomes" id="UP001529510">
    <property type="component" value="Unassembled WGS sequence"/>
</dbReference>
<evidence type="ECO:0000313" key="8">
    <source>
        <dbReference type="Proteomes" id="UP001529510"/>
    </source>
</evidence>
<comment type="similarity">
    <text evidence="2">Belongs to the TMEM8 family.</text>
</comment>
<comment type="caution">
    <text evidence="7">The sequence shown here is derived from an EMBL/GenBank/DDBJ whole genome shotgun (WGS) entry which is preliminary data.</text>
</comment>
<evidence type="ECO:0000256" key="3">
    <source>
        <dbReference type="ARBA" id="ARBA00022475"/>
    </source>
</evidence>
<feature type="non-terminal residue" evidence="7">
    <location>
        <position position="1"/>
    </location>
</feature>
<comment type="subcellular location">
    <subcellularLocation>
        <location evidence="1">Cell membrane</location>
        <topology evidence="1">Multi-pass membrane protein</topology>
    </subcellularLocation>
</comment>
<keyword evidence="3" id="KW-1003">Cell membrane</keyword>
<dbReference type="InterPro" id="IPR021910">
    <property type="entry name" value="NGX6/PGAP6/MYMK"/>
</dbReference>
<evidence type="ECO:0000313" key="7">
    <source>
        <dbReference type="EMBL" id="KAL0192969.1"/>
    </source>
</evidence>
<evidence type="ECO:0000256" key="6">
    <source>
        <dbReference type="ARBA" id="ARBA00023136"/>
    </source>
</evidence>
<dbReference type="PANTHER" id="PTHR14319:SF6">
    <property type="entry name" value="TRANSMEMBRANE PROTEIN 8B"/>
    <property type="match status" value="1"/>
</dbReference>
<feature type="non-terminal residue" evidence="7">
    <location>
        <position position="63"/>
    </location>
</feature>
<keyword evidence="6" id="KW-0472">Membrane</keyword>
<evidence type="ECO:0000256" key="5">
    <source>
        <dbReference type="ARBA" id="ARBA00022989"/>
    </source>
</evidence>
<proteinExistence type="inferred from homology"/>
<evidence type="ECO:0000256" key="2">
    <source>
        <dbReference type="ARBA" id="ARBA00005542"/>
    </source>
</evidence>
<keyword evidence="5" id="KW-1133">Transmembrane helix</keyword>